<feature type="compositionally biased region" description="Basic and acidic residues" evidence="1">
    <location>
        <begin position="136"/>
        <end position="146"/>
    </location>
</feature>
<protein>
    <submittedName>
        <fullName evidence="2">Uncharacterized protein</fullName>
    </submittedName>
</protein>
<name>A0A8H5ZVW2_PETAA</name>
<dbReference type="AlphaFoldDB" id="A0A8H5ZVW2"/>
<feature type="region of interest" description="Disordered" evidence="1">
    <location>
        <begin position="116"/>
        <end position="153"/>
    </location>
</feature>
<dbReference type="EMBL" id="SPNV01000235">
    <property type="protein sequence ID" value="KAF5857843.1"/>
    <property type="molecule type" value="Genomic_DNA"/>
</dbReference>
<dbReference type="Proteomes" id="UP000541154">
    <property type="component" value="Unassembled WGS sequence"/>
</dbReference>
<evidence type="ECO:0000256" key="1">
    <source>
        <dbReference type="SAM" id="MobiDB-lite"/>
    </source>
</evidence>
<reference evidence="2 3" key="1">
    <citation type="submission" date="2019-04" db="EMBL/GenBank/DDBJ databases">
        <title>Aspergillus burnettii sp. nov., novel species from soil in southeast Queensland.</title>
        <authorList>
            <person name="Gilchrist C.L.M."/>
            <person name="Pitt J.I."/>
            <person name="Lange L."/>
            <person name="Lacey H.J."/>
            <person name="Vuong D."/>
            <person name="Midgley D.J."/>
            <person name="Greenfield P."/>
            <person name="Bradbury M."/>
            <person name="Lacey E."/>
            <person name="Busk P.K."/>
            <person name="Pilgaard B."/>
            <person name="Chooi Y.H."/>
            <person name="Piggott A.M."/>
        </authorList>
    </citation>
    <scope>NUCLEOTIDE SEQUENCE [LARGE SCALE GENOMIC DNA]</scope>
    <source>
        <strain evidence="2 3">FRR 5400</strain>
    </source>
</reference>
<keyword evidence="3" id="KW-1185">Reference proteome</keyword>
<comment type="caution">
    <text evidence="2">The sequence shown here is derived from an EMBL/GenBank/DDBJ whole genome shotgun (WGS) entry which is preliminary data.</text>
</comment>
<gene>
    <name evidence="2" type="ORF">ETB97_005217</name>
</gene>
<proteinExistence type="predicted"/>
<sequence>MILEETWFQATIEVHDAEHSAWDGGGFSTHLERLFKTWTRFAGFYGRRWLCERHGREIVIYEVMIRVFGTEKIREAKTETRVRLQSIGGILVGMCRRIQKQKLVREIEAEWTLEEDGEDDLSKEMVGSKPPQWMIADKDGVDRPNVEPDCSNE</sequence>
<evidence type="ECO:0000313" key="2">
    <source>
        <dbReference type="EMBL" id="KAF5857843.1"/>
    </source>
</evidence>
<organism evidence="2 3">
    <name type="scientific">Petromyces alliaceus</name>
    <name type="common">Aspergillus alliaceus</name>
    <dbReference type="NCBI Taxonomy" id="209559"/>
    <lineage>
        <taxon>Eukaryota</taxon>
        <taxon>Fungi</taxon>
        <taxon>Dikarya</taxon>
        <taxon>Ascomycota</taxon>
        <taxon>Pezizomycotina</taxon>
        <taxon>Eurotiomycetes</taxon>
        <taxon>Eurotiomycetidae</taxon>
        <taxon>Eurotiales</taxon>
        <taxon>Aspergillaceae</taxon>
        <taxon>Aspergillus</taxon>
        <taxon>Aspergillus subgen. Circumdati</taxon>
    </lineage>
</organism>
<evidence type="ECO:0000313" key="3">
    <source>
        <dbReference type="Proteomes" id="UP000541154"/>
    </source>
</evidence>
<accession>A0A8H5ZVW2</accession>